<gene>
    <name evidence="1" type="ORF">F6X53_15865</name>
</gene>
<proteinExistence type="predicted"/>
<name>A0A6L3SYE1_9HYPH</name>
<comment type="caution">
    <text evidence="1">The sequence shown here is derived from an EMBL/GenBank/DDBJ whole genome shotgun (WGS) entry which is preliminary data.</text>
</comment>
<dbReference type="Proteomes" id="UP000474159">
    <property type="component" value="Unassembled WGS sequence"/>
</dbReference>
<sequence length="68" mass="7416">MIISTLERRLRRIEEQRSPAAPLQGIAILVNSIEEAPPLIAEKEAGGTYKPGWPLIIITGRPTTGVQP</sequence>
<keyword evidence="2" id="KW-1185">Reference proteome</keyword>
<protein>
    <submittedName>
        <fullName evidence="1">Uncharacterized protein</fullName>
    </submittedName>
</protein>
<organism evidence="1 2">
    <name type="scientific">Methylobacterium soli</name>
    <dbReference type="NCBI Taxonomy" id="553447"/>
    <lineage>
        <taxon>Bacteria</taxon>
        <taxon>Pseudomonadati</taxon>
        <taxon>Pseudomonadota</taxon>
        <taxon>Alphaproteobacteria</taxon>
        <taxon>Hyphomicrobiales</taxon>
        <taxon>Methylobacteriaceae</taxon>
        <taxon>Methylobacterium</taxon>
    </lineage>
</organism>
<evidence type="ECO:0000313" key="1">
    <source>
        <dbReference type="EMBL" id="KAB1078228.1"/>
    </source>
</evidence>
<accession>A0A6L3SYE1</accession>
<dbReference type="EMBL" id="VZZK01000015">
    <property type="protein sequence ID" value="KAB1078228.1"/>
    <property type="molecule type" value="Genomic_DNA"/>
</dbReference>
<reference evidence="1 2" key="1">
    <citation type="submission" date="2019-09" db="EMBL/GenBank/DDBJ databases">
        <title>YIM 48816 draft genome.</title>
        <authorList>
            <person name="Jiang L."/>
        </authorList>
    </citation>
    <scope>NUCLEOTIDE SEQUENCE [LARGE SCALE GENOMIC DNA]</scope>
    <source>
        <strain evidence="1 2">YIM 48816</strain>
    </source>
</reference>
<dbReference type="AlphaFoldDB" id="A0A6L3SYE1"/>
<dbReference type="RefSeq" id="WP_151001168.1">
    <property type="nucleotide sequence ID" value="NZ_BPQY01000411.1"/>
</dbReference>
<evidence type="ECO:0000313" key="2">
    <source>
        <dbReference type="Proteomes" id="UP000474159"/>
    </source>
</evidence>